<dbReference type="EMBL" id="CP133617">
    <property type="protein sequence ID" value="WMV36272.1"/>
    <property type="molecule type" value="Genomic_DNA"/>
</dbReference>
<accession>A0AAF0R9M1</accession>
<dbReference type="AlphaFoldDB" id="A0AAF0R9M1"/>
<feature type="non-terminal residue" evidence="2">
    <location>
        <position position="1"/>
    </location>
</feature>
<feature type="region of interest" description="Disordered" evidence="1">
    <location>
        <begin position="1"/>
        <end position="35"/>
    </location>
</feature>
<evidence type="ECO:0000256" key="1">
    <source>
        <dbReference type="SAM" id="MobiDB-lite"/>
    </source>
</evidence>
<gene>
    <name evidence="2" type="ORF">MTR67_029657</name>
</gene>
<name>A0AAF0R9M1_SOLVR</name>
<proteinExistence type="predicted"/>
<protein>
    <submittedName>
        <fullName evidence="2">Uncharacterized protein</fullName>
    </submittedName>
</protein>
<evidence type="ECO:0000313" key="2">
    <source>
        <dbReference type="EMBL" id="WMV36272.1"/>
    </source>
</evidence>
<sequence length="35" mass="3721">ALKGLARWRGTLVKGPRAPPRAVVPLTTRQSGRGP</sequence>
<evidence type="ECO:0000313" key="3">
    <source>
        <dbReference type="Proteomes" id="UP001234989"/>
    </source>
</evidence>
<keyword evidence="3" id="KW-1185">Reference proteome</keyword>
<dbReference type="Proteomes" id="UP001234989">
    <property type="component" value="Chromosome 6"/>
</dbReference>
<reference evidence="2" key="1">
    <citation type="submission" date="2023-08" db="EMBL/GenBank/DDBJ databases">
        <title>A de novo genome assembly of Solanum verrucosum Schlechtendal, a Mexican diploid species geographically isolated from the other diploid A-genome species in potato relatives.</title>
        <authorList>
            <person name="Hosaka K."/>
        </authorList>
    </citation>
    <scope>NUCLEOTIDE SEQUENCE</scope>
    <source>
        <tissue evidence="2">Young leaves</tissue>
    </source>
</reference>
<organism evidence="2 3">
    <name type="scientific">Solanum verrucosum</name>
    <dbReference type="NCBI Taxonomy" id="315347"/>
    <lineage>
        <taxon>Eukaryota</taxon>
        <taxon>Viridiplantae</taxon>
        <taxon>Streptophyta</taxon>
        <taxon>Embryophyta</taxon>
        <taxon>Tracheophyta</taxon>
        <taxon>Spermatophyta</taxon>
        <taxon>Magnoliopsida</taxon>
        <taxon>eudicotyledons</taxon>
        <taxon>Gunneridae</taxon>
        <taxon>Pentapetalae</taxon>
        <taxon>asterids</taxon>
        <taxon>lamiids</taxon>
        <taxon>Solanales</taxon>
        <taxon>Solanaceae</taxon>
        <taxon>Solanoideae</taxon>
        <taxon>Solaneae</taxon>
        <taxon>Solanum</taxon>
    </lineage>
</organism>